<protein>
    <submittedName>
        <fullName evidence="2">Uncharacterized protein</fullName>
    </submittedName>
</protein>
<organism evidence="2">
    <name type="scientific">uncultured Thermomicrobiales bacterium</name>
    <dbReference type="NCBI Taxonomy" id="1645740"/>
    <lineage>
        <taxon>Bacteria</taxon>
        <taxon>Pseudomonadati</taxon>
        <taxon>Thermomicrobiota</taxon>
        <taxon>Thermomicrobia</taxon>
        <taxon>Thermomicrobiales</taxon>
        <taxon>environmental samples</taxon>
    </lineage>
</organism>
<name>A0A6J4UQN2_9BACT</name>
<feature type="region of interest" description="Disordered" evidence="1">
    <location>
        <begin position="1"/>
        <end position="53"/>
    </location>
</feature>
<feature type="compositionally biased region" description="Basic residues" evidence="1">
    <location>
        <begin position="20"/>
        <end position="36"/>
    </location>
</feature>
<dbReference type="AlphaFoldDB" id="A0A6J4UQN2"/>
<reference evidence="2" key="1">
    <citation type="submission" date="2020-02" db="EMBL/GenBank/DDBJ databases">
        <authorList>
            <person name="Meier V. D."/>
        </authorList>
    </citation>
    <scope>NUCLEOTIDE SEQUENCE</scope>
    <source>
        <strain evidence="2">AVDCRST_MAG59</strain>
    </source>
</reference>
<accession>A0A6J4UQN2</accession>
<evidence type="ECO:0000256" key="1">
    <source>
        <dbReference type="SAM" id="MobiDB-lite"/>
    </source>
</evidence>
<sequence>MRSAPRSPVGDPRLDAARERLHRRSCQGDRIRHRREPKPEGMVASIAGTSAWR</sequence>
<gene>
    <name evidence="2" type="ORF">AVDCRST_MAG59-2290</name>
</gene>
<dbReference type="EMBL" id="CADCWF010000146">
    <property type="protein sequence ID" value="CAA9557730.1"/>
    <property type="molecule type" value="Genomic_DNA"/>
</dbReference>
<proteinExistence type="predicted"/>
<evidence type="ECO:0000313" key="2">
    <source>
        <dbReference type="EMBL" id="CAA9557730.1"/>
    </source>
</evidence>